<gene>
    <name evidence="1" type="ORF">SRIMR7_21240</name>
</gene>
<dbReference type="GeneID" id="66856215"/>
<name>A0ABY3Z3H3_STRRM</name>
<keyword evidence="2" id="KW-1185">Reference proteome</keyword>
<dbReference type="Proteomes" id="UP000829494">
    <property type="component" value="Chromosome"/>
</dbReference>
<accession>A0ABY3Z3H3</accession>
<evidence type="ECO:0000313" key="2">
    <source>
        <dbReference type="Proteomes" id="UP000829494"/>
    </source>
</evidence>
<protein>
    <submittedName>
        <fullName evidence="1">Uncharacterized protein</fullName>
    </submittedName>
</protein>
<reference evidence="1 2" key="1">
    <citation type="submission" date="2022-03" db="EMBL/GenBank/DDBJ databases">
        <title>Complete genome of Streptomyces rimosus ssp. rimosus R7 (=ATCC 10970).</title>
        <authorList>
            <person name="Beganovic S."/>
            <person name="Ruckert C."/>
            <person name="Busche T."/>
            <person name="Kalinowski J."/>
            <person name="Wittmann C."/>
        </authorList>
    </citation>
    <scope>NUCLEOTIDE SEQUENCE [LARGE SCALE GENOMIC DNA]</scope>
    <source>
        <strain evidence="1 2">R7</strain>
    </source>
</reference>
<sequence length="160" mass="17092">MLITCTSPATTGPSPGLLATLGAWTWLGLDPAEAPLGHLLLAHPPGRTACDTPAAIEVRMRRIADALGGLATPQERVPNLGARLLMVSRTTVLLRFDGTRFGVRLPVRPGWTQQVQRHGQAVITVGLPPLKRSADLADVDIYLDDTLASGRLLFGLTYPI</sequence>
<evidence type="ECO:0000313" key="1">
    <source>
        <dbReference type="EMBL" id="UNZ04682.1"/>
    </source>
</evidence>
<dbReference type="EMBL" id="CP094298">
    <property type="protein sequence ID" value="UNZ04682.1"/>
    <property type="molecule type" value="Genomic_DNA"/>
</dbReference>
<proteinExistence type="predicted"/>
<dbReference type="RefSeq" id="WP_003980596.1">
    <property type="nucleotide sequence ID" value="NZ_CP043497.1"/>
</dbReference>
<organism evidence="1 2">
    <name type="scientific">Streptomyces rimosus subsp. rimosus</name>
    <dbReference type="NCBI Taxonomy" id="132474"/>
    <lineage>
        <taxon>Bacteria</taxon>
        <taxon>Bacillati</taxon>
        <taxon>Actinomycetota</taxon>
        <taxon>Actinomycetes</taxon>
        <taxon>Kitasatosporales</taxon>
        <taxon>Streptomycetaceae</taxon>
        <taxon>Streptomyces</taxon>
    </lineage>
</organism>